<dbReference type="Pfam" id="PF03564">
    <property type="entry name" value="DUF1759"/>
    <property type="match status" value="1"/>
</dbReference>
<comment type="caution">
    <text evidence="1">The sequence shown here is derived from an EMBL/GenBank/DDBJ whole genome shotgun (WGS) entry which is preliminary data.</text>
</comment>
<dbReference type="AlphaFoldDB" id="A0A9Q0YP96"/>
<dbReference type="EMBL" id="JAIZAY010000017">
    <property type="protein sequence ID" value="KAJ8026049.1"/>
    <property type="molecule type" value="Genomic_DNA"/>
</dbReference>
<evidence type="ECO:0000313" key="1">
    <source>
        <dbReference type="EMBL" id="KAJ8026049.1"/>
    </source>
</evidence>
<dbReference type="Proteomes" id="UP001152320">
    <property type="component" value="Chromosome 17"/>
</dbReference>
<proteinExistence type="predicted"/>
<dbReference type="OrthoDB" id="6147003at2759"/>
<gene>
    <name evidence="1" type="ORF">HOLleu_33783</name>
</gene>
<protein>
    <submittedName>
        <fullName evidence="1">Uncharacterized protein</fullName>
    </submittedName>
</protein>
<sequence length="109" mass="12527">MRIQGLSPTAKYYSNACKLLKERYGKPEKIIYAHNQASLHLSTSQSKGRLPLSVLQNMPDELLAHIRSLEYLRIIGEKYGFFLTPVIIATLPQDIRMWWVVNEKGRKGP</sequence>
<dbReference type="InterPro" id="IPR005312">
    <property type="entry name" value="DUF1759"/>
</dbReference>
<organism evidence="1 2">
    <name type="scientific">Holothuria leucospilota</name>
    <name type="common">Black long sea cucumber</name>
    <name type="synonym">Mertensiothuria leucospilota</name>
    <dbReference type="NCBI Taxonomy" id="206669"/>
    <lineage>
        <taxon>Eukaryota</taxon>
        <taxon>Metazoa</taxon>
        <taxon>Echinodermata</taxon>
        <taxon>Eleutherozoa</taxon>
        <taxon>Echinozoa</taxon>
        <taxon>Holothuroidea</taxon>
        <taxon>Aspidochirotacea</taxon>
        <taxon>Aspidochirotida</taxon>
        <taxon>Holothuriidae</taxon>
        <taxon>Holothuria</taxon>
    </lineage>
</organism>
<evidence type="ECO:0000313" key="2">
    <source>
        <dbReference type="Proteomes" id="UP001152320"/>
    </source>
</evidence>
<accession>A0A9Q0YP96</accession>
<keyword evidence="2" id="KW-1185">Reference proteome</keyword>
<name>A0A9Q0YP96_HOLLE</name>
<reference evidence="1" key="1">
    <citation type="submission" date="2021-10" db="EMBL/GenBank/DDBJ databases">
        <title>Tropical sea cucumber genome reveals ecological adaptation and Cuvierian tubules defense mechanism.</title>
        <authorList>
            <person name="Chen T."/>
        </authorList>
    </citation>
    <scope>NUCLEOTIDE SEQUENCE</scope>
    <source>
        <strain evidence="1">Nanhai2018</strain>
        <tissue evidence="1">Muscle</tissue>
    </source>
</reference>